<sequence>VRKFAYQLAITYNIKHPQTWDEKQMAGPDWFTLFMKRNPSLSIRTPEATSLTRATSFNRPNVEALDRSLRDTTSTGSDIWNVDETGVTTVQSPDRVVARRGVKQVGAMTSGERGVLVSVACAVQALGNAIPPFFVFPRKRYKELFIQSGPTGSAGSGNASGWMQEEDFLLFLAHFAKHTKVSPEKKVLLLLDSHCSHISVKVIDFCKEKGIVLLTFPPTVAINFSHWIAVSTAHLRKW</sequence>
<comment type="caution">
    <text evidence="2">The sequence shown here is derived from an EMBL/GenBank/DDBJ whole genome shotgun (WGS) entry which is preliminary data.</text>
</comment>
<reference evidence="2" key="1">
    <citation type="submission" date="2021-05" db="EMBL/GenBank/DDBJ databases">
        <authorList>
            <person name="Tigano A."/>
        </authorList>
    </citation>
    <scope>NUCLEOTIDE SEQUENCE</scope>
</reference>
<dbReference type="Proteomes" id="UP000677803">
    <property type="component" value="Unassembled WGS sequence"/>
</dbReference>
<dbReference type="InterPro" id="IPR004875">
    <property type="entry name" value="DDE_SF_endonuclease_dom"/>
</dbReference>
<feature type="non-terminal residue" evidence="2">
    <location>
        <position position="1"/>
    </location>
</feature>
<dbReference type="PANTHER" id="PTHR19303">
    <property type="entry name" value="TRANSPOSON"/>
    <property type="match status" value="1"/>
</dbReference>
<protein>
    <submittedName>
        <fullName evidence="2">(Atlantic silverside) hypothetical protein</fullName>
    </submittedName>
</protein>
<dbReference type="Pfam" id="PF03184">
    <property type="entry name" value="DDE_1"/>
    <property type="match status" value="1"/>
</dbReference>
<accession>A0A8S4B581</accession>
<organism evidence="2 3">
    <name type="scientific">Menidia menidia</name>
    <name type="common">Atlantic silverside</name>
    <dbReference type="NCBI Taxonomy" id="238744"/>
    <lineage>
        <taxon>Eukaryota</taxon>
        <taxon>Metazoa</taxon>
        <taxon>Chordata</taxon>
        <taxon>Craniata</taxon>
        <taxon>Vertebrata</taxon>
        <taxon>Euteleostomi</taxon>
        <taxon>Actinopterygii</taxon>
        <taxon>Neopterygii</taxon>
        <taxon>Teleostei</taxon>
        <taxon>Neoteleostei</taxon>
        <taxon>Acanthomorphata</taxon>
        <taxon>Ovalentaria</taxon>
        <taxon>Atherinomorphae</taxon>
        <taxon>Atheriniformes</taxon>
        <taxon>Atherinopsidae</taxon>
        <taxon>Menidiinae</taxon>
        <taxon>Menidia</taxon>
    </lineage>
</organism>
<evidence type="ECO:0000259" key="1">
    <source>
        <dbReference type="Pfam" id="PF03184"/>
    </source>
</evidence>
<keyword evidence="3" id="KW-1185">Reference proteome</keyword>
<dbReference type="AlphaFoldDB" id="A0A8S4B581"/>
<dbReference type="EMBL" id="CAJRST010015002">
    <property type="protein sequence ID" value="CAG5930733.1"/>
    <property type="molecule type" value="Genomic_DNA"/>
</dbReference>
<dbReference type="PANTHER" id="PTHR19303:SF74">
    <property type="entry name" value="POGO TRANSPOSABLE ELEMENT WITH KRAB DOMAIN"/>
    <property type="match status" value="1"/>
</dbReference>
<gene>
    <name evidence="2" type="ORF">MMEN_LOCUS13298</name>
</gene>
<evidence type="ECO:0000313" key="2">
    <source>
        <dbReference type="EMBL" id="CAG5930733.1"/>
    </source>
</evidence>
<proteinExistence type="predicted"/>
<name>A0A8S4B581_9TELE</name>
<dbReference type="GO" id="GO:0003677">
    <property type="term" value="F:DNA binding"/>
    <property type="evidence" value="ECO:0007669"/>
    <property type="project" value="TreeGrafter"/>
</dbReference>
<dbReference type="OrthoDB" id="4327074at2759"/>
<feature type="domain" description="DDE-1" evidence="1">
    <location>
        <begin position="116"/>
        <end position="221"/>
    </location>
</feature>
<dbReference type="GO" id="GO:0005634">
    <property type="term" value="C:nucleus"/>
    <property type="evidence" value="ECO:0007669"/>
    <property type="project" value="TreeGrafter"/>
</dbReference>
<evidence type="ECO:0000313" key="3">
    <source>
        <dbReference type="Proteomes" id="UP000677803"/>
    </source>
</evidence>
<dbReference type="InterPro" id="IPR050863">
    <property type="entry name" value="CenT-Element_Derived"/>
</dbReference>